<feature type="region of interest" description="Disordered" evidence="10">
    <location>
        <begin position="842"/>
        <end position="869"/>
    </location>
</feature>
<dbReference type="PANTHER" id="PTHR46543">
    <property type="entry name" value="ZINC FINGER CCHC DOMAIN-CONTAINING PROTEIN 7"/>
    <property type="match status" value="1"/>
</dbReference>
<keyword evidence="2" id="KW-0479">Metal-binding</keyword>
<dbReference type="InterPro" id="IPR036875">
    <property type="entry name" value="Znf_CCHC_sf"/>
</dbReference>
<dbReference type="GO" id="GO:0071037">
    <property type="term" value="P:nuclear polyadenylation-dependent snRNA catabolic process"/>
    <property type="evidence" value="ECO:0007669"/>
    <property type="project" value="TreeGrafter"/>
</dbReference>
<dbReference type="SMART" id="SM00343">
    <property type="entry name" value="ZnF_C2HC"/>
    <property type="match status" value="4"/>
</dbReference>
<evidence type="ECO:0000256" key="9">
    <source>
        <dbReference type="PROSITE-ProRule" id="PRU00047"/>
    </source>
</evidence>
<evidence type="ECO:0000256" key="2">
    <source>
        <dbReference type="ARBA" id="ARBA00022723"/>
    </source>
</evidence>
<reference evidence="12 13" key="1">
    <citation type="submission" date="2015-04" db="EMBL/GenBank/DDBJ databases">
        <authorList>
            <person name="Syromyatnikov M.Y."/>
            <person name="Popov V.N."/>
        </authorList>
    </citation>
    <scope>NUCLEOTIDE SEQUENCE [LARGE SCALE GENOMIC DNA]</scope>
</reference>
<dbReference type="GO" id="GO:0071031">
    <property type="term" value="P:nuclear mRNA surveillance of mRNA 3'-end processing"/>
    <property type="evidence" value="ECO:0007669"/>
    <property type="project" value="TreeGrafter"/>
</dbReference>
<keyword evidence="3" id="KW-0677">Repeat</keyword>
<evidence type="ECO:0000256" key="4">
    <source>
        <dbReference type="ARBA" id="ARBA00022771"/>
    </source>
</evidence>
<dbReference type="AlphaFoldDB" id="A0A1J1HZL8"/>
<keyword evidence="13" id="KW-1185">Reference proteome</keyword>
<dbReference type="GO" id="GO:0003723">
    <property type="term" value="F:RNA binding"/>
    <property type="evidence" value="ECO:0007669"/>
    <property type="project" value="TreeGrafter"/>
</dbReference>
<comment type="subcellular location">
    <subcellularLocation>
        <location evidence="1">Nucleus</location>
    </subcellularLocation>
</comment>
<dbReference type="GO" id="GO:0071039">
    <property type="term" value="P:nuclear polyadenylation-dependent CUT catabolic process"/>
    <property type="evidence" value="ECO:0007669"/>
    <property type="project" value="TreeGrafter"/>
</dbReference>
<feature type="compositionally biased region" description="Low complexity" evidence="10">
    <location>
        <begin position="302"/>
        <end position="314"/>
    </location>
</feature>
<dbReference type="GO" id="GO:0071036">
    <property type="term" value="P:nuclear polyadenylation-dependent snoRNA catabolic process"/>
    <property type="evidence" value="ECO:0007669"/>
    <property type="project" value="TreeGrafter"/>
</dbReference>
<dbReference type="PANTHER" id="PTHR46543:SF1">
    <property type="entry name" value="ZINC FINGER CCHC DOMAIN-CONTAINING PROTEIN 7"/>
    <property type="match status" value="1"/>
</dbReference>
<evidence type="ECO:0000313" key="12">
    <source>
        <dbReference type="EMBL" id="CRK93403.1"/>
    </source>
</evidence>
<feature type="region of interest" description="Disordered" evidence="10">
    <location>
        <begin position="50"/>
        <end position="69"/>
    </location>
</feature>
<feature type="domain" description="CCHC-type" evidence="11">
    <location>
        <begin position="603"/>
        <end position="618"/>
    </location>
</feature>
<keyword evidence="6" id="KW-0539">Nucleus</keyword>
<protein>
    <recommendedName>
        <fullName evidence="7">Zinc finger CCHC domain-containing protein 7</fullName>
    </recommendedName>
    <alternativeName>
        <fullName evidence="8">TRAMP-like complex RNA-binding factor ZCCHC7</fullName>
    </alternativeName>
</protein>
<feature type="region of interest" description="Disordered" evidence="10">
    <location>
        <begin position="136"/>
        <end position="161"/>
    </location>
</feature>
<proteinExistence type="predicted"/>
<evidence type="ECO:0000313" key="13">
    <source>
        <dbReference type="Proteomes" id="UP000183832"/>
    </source>
</evidence>
<feature type="region of interest" description="Disordered" evidence="10">
    <location>
        <begin position="789"/>
        <end position="827"/>
    </location>
</feature>
<dbReference type="InterPro" id="IPR001878">
    <property type="entry name" value="Znf_CCHC"/>
</dbReference>
<organism evidence="12 13">
    <name type="scientific">Clunio marinus</name>
    <dbReference type="NCBI Taxonomy" id="568069"/>
    <lineage>
        <taxon>Eukaryota</taxon>
        <taxon>Metazoa</taxon>
        <taxon>Ecdysozoa</taxon>
        <taxon>Arthropoda</taxon>
        <taxon>Hexapoda</taxon>
        <taxon>Insecta</taxon>
        <taxon>Pterygota</taxon>
        <taxon>Neoptera</taxon>
        <taxon>Endopterygota</taxon>
        <taxon>Diptera</taxon>
        <taxon>Nematocera</taxon>
        <taxon>Chironomoidea</taxon>
        <taxon>Chironomidae</taxon>
        <taxon>Clunio</taxon>
    </lineage>
</organism>
<feature type="region of interest" description="Disordered" evidence="10">
    <location>
        <begin position="222"/>
        <end position="253"/>
    </location>
</feature>
<feature type="region of interest" description="Disordered" evidence="10">
    <location>
        <begin position="302"/>
        <end position="389"/>
    </location>
</feature>
<feature type="compositionally biased region" description="Basic and acidic residues" evidence="10">
    <location>
        <begin position="377"/>
        <end position="389"/>
    </location>
</feature>
<evidence type="ECO:0000256" key="6">
    <source>
        <dbReference type="ARBA" id="ARBA00023242"/>
    </source>
</evidence>
<dbReference type="OrthoDB" id="7608935at2759"/>
<feature type="compositionally biased region" description="Polar residues" evidence="10">
    <location>
        <begin position="50"/>
        <end position="61"/>
    </location>
</feature>
<dbReference type="EMBL" id="CVRI01000037">
    <property type="protein sequence ID" value="CRK93403.1"/>
    <property type="molecule type" value="Genomic_DNA"/>
</dbReference>
<keyword evidence="5" id="KW-0862">Zinc</keyword>
<gene>
    <name evidence="12" type="ORF">CLUMA_CG006939</name>
</gene>
<dbReference type="Gene3D" id="4.10.60.10">
    <property type="entry name" value="Zinc finger, CCHC-type"/>
    <property type="match status" value="2"/>
</dbReference>
<keyword evidence="4 9" id="KW-0863">Zinc-finger</keyword>
<accession>A0A1J1HZL8</accession>
<evidence type="ECO:0000259" key="11">
    <source>
        <dbReference type="PROSITE" id="PS50158"/>
    </source>
</evidence>
<dbReference type="GO" id="GO:0071038">
    <property type="term" value="P:TRAMP-dependent tRNA surveillance pathway"/>
    <property type="evidence" value="ECO:0007669"/>
    <property type="project" value="TreeGrafter"/>
</dbReference>
<evidence type="ECO:0000256" key="7">
    <source>
        <dbReference type="ARBA" id="ARBA00041190"/>
    </source>
</evidence>
<evidence type="ECO:0000256" key="8">
    <source>
        <dbReference type="ARBA" id="ARBA00043023"/>
    </source>
</evidence>
<dbReference type="GO" id="GO:0008270">
    <property type="term" value="F:zinc ion binding"/>
    <property type="evidence" value="ECO:0007669"/>
    <property type="project" value="UniProtKB-KW"/>
</dbReference>
<dbReference type="STRING" id="568069.A0A1J1HZL8"/>
<feature type="compositionally biased region" description="Polar residues" evidence="10">
    <location>
        <begin position="321"/>
        <end position="331"/>
    </location>
</feature>
<dbReference type="Proteomes" id="UP000183832">
    <property type="component" value="Unassembled WGS sequence"/>
</dbReference>
<evidence type="ECO:0000256" key="1">
    <source>
        <dbReference type="ARBA" id="ARBA00004123"/>
    </source>
</evidence>
<evidence type="ECO:0000256" key="10">
    <source>
        <dbReference type="SAM" id="MobiDB-lite"/>
    </source>
</evidence>
<dbReference type="GO" id="GO:0071035">
    <property type="term" value="P:nuclear polyadenylation-dependent rRNA catabolic process"/>
    <property type="evidence" value="ECO:0007669"/>
    <property type="project" value="TreeGrafter"/>
</dbReference>
<dbReference type="PROSITE" id="PS50158">
    <property type="entry name" value="ZF_CCHC"/>
    <property type="match status" value="1"/>
</dbReference>
<dbReference type="GO" id="GO:0031499">
    <property type="term" value="C:TRAMP complex"/>
    <property type="evidence" value="ECO:0007669"/>
    <property type="project" value="TreeGrafter"/>
</dbReference>
<evidence type="ECO:0000256" key="3">
    <source>
        <dbReference type="ARBA" id="ARBA00022737"/>
    </source>
</evidence>
<evidence type="ECO:0000256" key="5">
    <source>
        <dbReference type="ARBA" id="ARBA00022833"/>
    </source>
</evidence>
<dbReference type="InterPro" id="IPR051644">
    <property type="entry name" value="TRAMP_AT-DNA-binding"/>
</dbReference>
<sequence length="1141" mass="130633">MEESIEDLEARLYAQVYHDPNLEVSSETLDKLPPNLNKQSNQRYWQRSKNISSLNSDTPKVTQVKEQKQFTKTSPISSKIVSESKNEETSTASVKSPAIKTFVPYTSVLSFMEPPVEVSKTFVPYTSVLSFMNPPMEVSKTSQNSSKKSPKTPNYEKRDHKSINKFPKAGKLLNPLNQQGIVKKKLSTRLQVQAKKQKAIQTRKKSQSKVVTTIELEDSDESDCVPIELPPPPLISLDSSDDEMNKSKRALSPSTCSMISDDFIVAGDKVRLADPFMSIGSEKPTTKILPDTLEKVKSLTKIASSTSSSDSARSSIERSNKPNTSQGSLSDNVEDSIYGAKGKAKKLKSNDNNDNEIPCVNAINDKNRRRKNVTNQDKSDSEPDEDPKLKLIANVQVAQVRKRSRFITPNYNEDEFATMISTILRSGDLDDDEVDKTNEVSKASEEQEDCRIVEKPIDVVEVPDDDDNHGSDSNDSMRGFKTPIACDLTLNVTHVPYEPHEFIRNNDNQSQMIPSINDRNDQTDPEFGWNDEMKFFYHGSWGGESFCLSKVLSEMPRDPKLWKIDNSDRSRVQESGIRVRCKRCNEIGHYAVKCNRPRRRVVCFMCGEEGHRETRCPNSICLRCGKPNKMFATTCTACNRLSKKYCPLCNFQGHDMEQCPDKWRRYHSTTSETTQLNSEYQINPRVYCSICARRGHFAEYCNQFFKTISGLITSSSINITSHKPSYTRNYLDRFDMDMNTIGNEQRQTFSLISYFPYFRFNFQFPRNVRIYPKFLEYFESYKKQMMESKQITMTQEKKSKNKKRKKKLNETDSNEIVASTAKENEDSNSNYSFSDFYSSSTTQQKNATSSDENVFKSPSDIPECPQKSSLVKNPFASSSTQLADYIPLGSDENITQSVEAVNKPPIEIQREPEVSSVARVLLTKEHFTLLSTKEGQSFLTNLQDRHIITSEFKWDNSGNSLLITGFPSNQSMFHLEVREYLYRVEMEKHQKTVEASTQLPKTKVRIVSFLKNQFKLIAKSHINAVRSKLQLLMNAERSLDHKKTINCRRVLNIAFIGDGELSGGREHVGALRKILYKLENELNQDKHDLSFELREEIIMHMKPIFSPMNHGDYRQLFNEYSKVMRQRKNRKLLRNPIILND</sequence>
<feature type="compositionally biased region" description="Polar residues" evidence="10">
    <location>
        <begin position="842"/>
        <end position="852"/>
    </location>
</feature>
<dbReference type="SUPFAM" id="SSF57756">
    <property type="entry name" value="Retrovirus zinc finger-like domains"/>
    <property type="match status" value="1"/>
</dbReference>
<name>A0A1J1HZL8_9DIPT</name>